<dbReference type="EMBL" id="REGN01002352">
    <property type="protein sequence ID" value="RNA28722.1"/>
    <property type="molecule type" value="Genomic_DNA"/>
</dbReference>
<reference evidence="1 2" key="1">
    <citation type="journal article" date="2018" name="Sci. Rep.">
        <title>Genomic signatures of local adaptation to the degree of environmental predictability in rotifers.</title>
        <authorList>
            <person name="Franch-Gras L."/>
            <person name="Hahn C."/>
            <person name="Garcia-Roger E.M."/>
            <person name="Carmona M.J."/>
            <person name="Serra M."/>
            <person name="Gomez A."/>
        </authorList>
    </citation>
    <scope>NUCLEOTIDE SEQUENCE [LARGE SCALE GENOMIC DNA]</scope>
    <source>
        <strain evidence="1">HYR1</strain>
    </source>
</reference>
<protein>
    <submittedName>
        <fullName evidence="1">Uncharacterized protein</fullName>
    </submittedName>
</protein>
<dbReference type="AlphaFoldDB" id="A0A3M7RZ26"/>
<accession>A0A3M7RZ26</accession>
<evidence type="ECO:0000313" key="2">
    <source>
        <dbReference type="Proteomes" id="UP000276133"/>
    </source>
</evidence>
<keyword evidence="2" id="KW-1185">Reference proteome</keyword>
<dbReference type="Proteomes" id="UP000276133">
    <property type="component" value="Unassembled WGS sequence"/>
</dbReference>
<sequence length="95" mass="10242">MILRYITQNFENLINGGQFPGRSNRVVPQQIADCLRQFGEVSGGRMLVHSGIVASARSNILNGAESIVAQVQFGKAFSELVGHSSVIAVRVDLIS</sequence>
<gene>
    <name evidence="1" type="ORF">BpHYR1_040638</name>
</gene>
<comment type="caution">
    <text evidence="1">The sequence shown here is derived from an EMBL/GenBank/DDBJ whole genome shotgun (WGS) entry which is preliminary data.</text>
</comment>
<name>A0A3M7RZ26_BRAPC</name>
<organism evidence="1 2">
    <name type="scientific">Brachionus plicatilis</name>
    <name type="common">Marine rotifer</name>
    <name type="synonym">Brachionus muelleri</name>
    <dbReference type="NCBI Taxonomy" id="10195"/>
    <lineage>
        <taxon>Eukaryota</taxon>
        <taxon>Metazoa</taxon>
        <taxon>Spiralia</taxon>
        <taxon>Gnathifera</taxon>
        <taxon>Rotifera</taxon>
        <taxon>Eurotatoria</taxon>
        <taxon>Monogononta</taxon>
        <taxon>Pseudotrocha</taxon>
        <taxon>Ploima</taxon>
        <taxon>Brachionidae</taxon>
        <taxon>Brachionus</taxon>
    </lineage>
</organism>
<proteinExistence type="predicted"/>
<evidence type="ECO:0000313" key="1">
    <source>
        <dbReference type="EMBL" id="RNA28722.1"/>
    </source>
</evidence>